<organism evidence="2">
    <name type="scientific">Clastoptera arizonana</name>
    <name type="common">Arizona spittle bug</name>
    <dbReference type="NCBI Taxonomy" id="38151"/>
    <lineage>
        <taxon>Eukaryota</taxon>
        <taxon>Metazoa</taxon>
        <taxon>Ecdysozoa</taxon>
        <taxon>Arthropoda</taxon>
        <taxon>Hexapoda</taxon>
        <taxon>Insecta</taxon>
        <taxon>Pterygota</taxon>
        <taxon>Neoptera</taxon>
        <taxon>Paraneoptera</taxon>
        <taxon>Hemiptera</taxon>
        <taxon>Auchenorrhyncha</taxon>
        <taxon>Cercopoidea</taxon>
        <taxon>Clastopteridae</taxon>
        <taxon>Clastoptera</taxon>
    </lineage>
</organism>
<sequence>KIIFRPVESSRPGRSTEEDYENPEDDLQTTEKIIFRPVESSRPGRSTEEDYENPEDDLQTAEKIIFRPLFRHRQIVAERERRRKQRQDLRRMEYCKKNLNKCWLDGYYGGTNVYGSLNTNVFVNPNQYFFQTTYC</sequence>
<feature type="region of interest" description="Disordered" evidence="1">
    <location>
        <begin position="1"/>
        <end position="57"/>
    </location>
</feature>
<accession>A0A1B6CWS0</accession>
<feature type="non-terminal residue" evidence="2">
    <location>
        <position position="1"/>
    </location>
</feature>
<gene>
    <name evidence="2" type="ORF">g.5418</name>
</gene>
<dbReference type="EMBL" id="GEDC01019378">
    <property type="protein sequence ID" value="JAS17920.1"/>
    <property type="molecule type" value="Transcribed_RNA"/>
</dbReference>
<evidence type="ECO:0000313" key="2">
    <source>
        <dbReference type="EMBL" id="JAS17920.1"/>
    </source>
</evidence>
<feature type="compositionally biased region" description="Acidic residues" evidence="1">
    <location>
        <begin position="18"/>
        <end position="28"/>
    </location>
</feature>
<evidence type="ECO:0000256" key="1">
    <source>
        <dbReference type="SAM" id="MobiDB-lite"/>
    </source>
</evidence>
<proteinExistence type="predicted"/>
<dbReference type="AlphaFoldDB" id="A0A1B6CWS0"/>
<name>A0A1B6CWS0_9HEMI</name>
<protein>
    <submittedName>
        <fullName evidence="2">Uncharacterized protein</fullName>
    </submittedName>
</protein>
<reference evidence="2" key="1">
    <citation type="submission" date="2015-12" db="EMBL/GenBank/DDBJ databases">
        <title>De novo transcriptome assembly of four potential Pierce s Disease insect vectors from Arizona vineyards.</title>
        <authorList>
            <person name="Tassone E.E."/>
        </authorList>
    </citation>
    <scope>NUCLEOTIDE SEQUENCE</scope>
</reference>